<keyword evidence="2" id="KW-1133">Transmembrane helix</keyword>
<evidence type="ECO:0000313" key="3">
    <source>
        <dbReference type="EMBL" id="SDW54092.1"/>
    </source>
</evidence>
<protein>
    <submittedName>
        <fullName evidence="3">Uncharacterized protein involved in exopolysaccharide biosynthesis</fullName>
    </submittedName>
</protein>
<dbReference type="InterPro" id="IPR050445">
    <property type="entry name" value="Bact_polysacc_biosynth/exp"/>
</dbReference>
<feature type="transmembrane region" description="Helical" evidence="2">
    <location>
        <begin position="426"/>
        <end position="448"/>
    </location>
</feature>
<proteinExistence type="predicted"/>
<evidence type="ECO:0000256" key="2">
    <source>
        <dbReference type="SAM" id="Phobius"/>
    </source>
</evidence>
<gene>
    <name evidence="3" type="ORF">SAMN05421783_10565</name>
</gene>
<feature type="coiled-coil region" evidence="1">
    <location>
        <begin position="304"/>
        <end position="331"/>
    </location>
</feature>
<evidence type="ECO:0000256" key="1">
    <source>
        <dbReference type="SAM" id="Coils"/>
    </source>
</evidence>
<dbReference type="EMBL" id="FNNZ01000005">
    <property type="protein sequence ID" value="SDW54092.1"/>
    <property type="molecule type" value="Genomic_DNA"/>
</dbReference>
<dbReference type="InterPro" id="IPR027417">
    <property type="entry name" value="P-loop_NTPase"/>
</dbReference>
<dbReference type="Proteomes" id="UP000198816">
    <property type="component" value="Unassembled WGS sequence"/>
</dbReference>
<keyword evidence="1" id="KW-0175">Coiled coil</keyword>
<reference evidence="4" key="1">
    <citation type="submission" date="2016-10" db="EMBL/GenBank/DDBJ databases">
        <authorList>
            <person name="Varghese N."/>
            <person name="Submissions S."/>
        </authorList>
    </citation>
    <scope>NUCLEOTIDE SEQUENCE [LARGE SCALE GENOMIC DNA]</scope>
    <source>
        <strain evidence="4">DSM 217</strain>
    </source>
</reference>
<dbReference type="STRING" id="1058.SAMN05421783_10565"/>
<dbReference type="AlphaFoldDB" id="A0A1H2UD41"/>
<evidence type="ECO:0000313" key="4">
    <source>
        <dbReference type="Proteomes" id="UP000198816"/>
    </source>
</evidence>
<dbReference type="RefSeq" id="WP_093029620.1">
    <property type="nucleotide sequence ID" value="NZ_FNNZ01000005.1"/>
</dbReference>
<sequence length="706" mass="77737">MSAPPAQPVSSGAFQPLDSIWNHKLLVILVAFIVAVGGTYVAYIKGTAVYRATAVIYVAPRFANILEDSKELEFQSFTQFQQFMKQQARTINRYDIVLEALARLGERRFGLWQEPDESDREAAERLQQQLQVRDVRDTYLITVSLESENANGLDEIVNSVVKVYLEKAKTEEIYAGEDRIEVLLARREAHVLRIQALTERRGELAQTLGVTTFVEGALNPYDTLLIESTSALLQAERARISADAELATYDAATGGKAARSALTAAASELASKDPGLNSLKANLYKRRSEVLEQTTGLTENHPVRRIAQRELDDLENEVKSASAQLIAEKSAMLLEERRARVRERSAVEEVLRAQLRGQQDQAAWFATHYNDALEVSNEIARERKALDAIDDRVEFLEIEASAPGFIRVSTWAMPPILPVSGGRTKLAVIFAALGGILGLVAAIAVDLLDRRVQTSRQVQSLLGFPPLAAFLEPSQDPAHRALLADQMRRLAQALRREHSANGVRRLLVTAARHGCGATTIVLDLARELDRQGLRVVVVEANLFVTDARYRTTQARPGLLDILSDDLDPTLTIVPSDENLPDRIRTGDSENGHLSDCSHLPSVLDRLSTDYDMVLIDAAPIRLSADTEYLAGICDATWLVVRARLAQIGEVKGSAARLEKAAPPAVGLIMTGLTVFMGGGYYGQILKEYRKAIVAKGQPGAERDNHR</sequence>
<dbReference type="SUPFAM" id="SSF52540">
    <property type="entry name" value="P-loop containing nucleoside triphosphate hydrolases"/>
    <property type="match status" value="1"/>
</dbReference>
<accession>A0A1H2UD41</accession>
<name>A0A1H2UD41_THIRO</name>
<keyword evidence="2" id="KW-0472">Membrane</keyword>
<keyword evidence="2" id="KW-0812">Transmembrane</keyword>
<feature type="transmembrane region" description="Helical" evidence="2">
    <location>
        <begin position="20"/>
        <end position="43"/>
    </location>
</feature>
<dbReference type="OrthoDB" id="9775724at2"/>
<dbReference type="PANTHER" id="PTHR32309:SF31">
    <property type="entry name" value="CAPSULAR EXOPOLYSACCHARIDE FAMILY"/>
    <property type="match status" value="1"/>
</dbReference>
<organism evidence="3 4">
    <name type="scientific">Thiocapsa roseopersicina</name>
    <dbReference type="NCBI Taxonomy" id="1058"/>
    <lineage>
        <taxon>Bacteria</taxon>
        <taxon>Pseudomonadati</taxon>
        <taxon>Pseudomonadota</taxon>
        <taxon>Gammaproteobacteria</taxon>
        <taxon>Chromatiales</taxon>
        <taxon>Chromatiaceae</taxon>
        <taxon>Thiocapsa</taxon>
    </lineage>
</organism>
<dbReference type="Gene3D" id="3.40.50.300">
    <property type="entry name" value="P-loop containing nucleotide triphosphate hydrolases"/>
    <property type="match status" value="1"/>
</dbReference>
<keyword evidence="4" id="KW-1185">Reference proteome</keyword>
<dbReference type="PANTHER" id="PTHR32309">
    <property type="entry name" value="TYROSINE-PROTEIN KINASE"/>
    <property type="match status" value="1"/>
</dbReference>